<evidence type="ECO:0000256" key="1">
    <source>
        <dbReference type="SAM" id="MobiDB-lite"/>
    </source>
</evidence>
<dbReference type="HOGENOM" id="CLU_3029662_0_0_5"/>
<comment type="caution">
    <text evidence="2">The sequence shown here is derived from an EMBL/GenBank/DDBJ whole genome shotgun (WGS) entry which is preliminary data.</text>
</comment>
<dbReference type="STRING" id="442562.Rumeso_01528"/>
<dbReference type="AlphaFoldDB" id="A0A017HRS8"/>
<proteinExistence type="predicted"/>
<accession>A0A017HRS8</accession>
<dbReference type="Proteomes" id="UP000019666">
    <property type="component" value="Unassembled WGS sequence"/>
</dbReference>
<organism evidence="2 3">
    <name type="scientific">Rubellimicrobium mesophilum DSM 19309</name>
    <dbReference type="NCBI Taxonomy" id="442562"/>
    <lineage>
        <taxon>Bacteria</taxon>
        <taxon>Pseudomonadati</taxon>
        <taxon>Pseudomonadota</taxon>
        <taxon>Alphaproteobacteria</taxon>
        <taxon>Rhodobacterales</taxon>
        <taxon>Roseobacteraceae</taxon>
        <taxon>Rubellimicrobium</taxon>
    </lineage>
</organism>
<sequence>MSCCPGPEVRCRRRGVQSGAGHDRETGPATGDFPPFRGDGRDIAPGKGAALHILG</sequence>
<protein>
    <submittedName>
        <fullName evidence="2">Uncharacterized protein</fullName>
    </submittedName>
</protein>
<dbReference type="EMBL" id="AOSK01000040">
    <property type="protein sequence ID" value="EYD76878.1"/>
    <property type="molecule type" value="Genomic_DNA"/>
</dbReference>
<feature type="region of interest" description="Disordered" evidence="1">
    <location>
        <begin position="11"/>
        <end position="43"/>
    </location>
</feature>
<reference evidence="2 3" key="1">
    <citation type="submission" date="2013-02" db="EMBL/GenBank/DDBJ databases">
        <authorList>
            <person name="Fiebig A."/>
            <person name="Goeker M."/>
            <person name="Klenk H.-P.P."/>
        </authorList>
    </citation>
    <scope>NUCLEOTIDE SEQUENCE [LARGE SCALE GENOMIC DNA]</scope>
    <source>
        <strain evidence="2 3">DSM 19309</strain>
    </source>
</reference>
<gene>
    <name evidence="2" type="ORF">Rumeso_01528</name>
</gene>
<keyword evidence="3" id="KW-1185">Reference proteome</keyword>
<evidence type="ECO:0000313" key="3">
    <source>
        <dbReference type="Proteomes" id="UP000019666"/>
    </source>
</evidence>
<name>A0A017HRS8_9RHOB</name>
<evidence type="ECO:0000313" key="2">
    <source>
        <dbReference type="EMBL" id="EYD76878.1"/>
    </source>
</evidence>